<dbReference type="RefSeq" id="WP_150440979.1">
    <property type="nucleotide sequence ID" value="NZ_VYKL01000024.1"/>
</dbReference>
<dbReference type="Proteomes" id="UP000326671">
    <property type="component" value="Unassembled WGS sequence"/>
</dbReference>
<evidence type="ECO:0000256" key="3">
    <source>
        <dbReference type="ARBA" id="ARBA00023002"/>
    </source>
</evidence>
<keyword evidence="2" id="KW-0479">Metal-binding</keyword>
<keyword evidence="4" id="KW-0408">Iron</keyword>
<evidence type="ECO:0000313" key="7">
    <source>
        <dbReference type="EMBL" id="KAA9022245.1"/>
    </source>
</evidence>
<dbReference type="CDD" id="cd03479">
    <property type="entry name" value="Rieske_RO_Alpha_PhDO_like"/>
    <property type="match status" value="1"/>
</dbReference>
<evidence type="ECO:0000313" key="8">
    <source>
        <dbReference type="Proteomes" id="UP000326671"/>
    </source>
</evidence>
<name>A0A5J5HR23_9BACI</name>
<keyword evidence="5" id="KW-0411">Iron-sulfur</keyword>
<dbReference type="GO" id="GO:0051213">
    <property type="term" value="F:dioxygenase activity"/>
    <property type="evidence" value="ECO:0007669"/>
    <property type="project" value="UniProtKB-KW"/>
</dbReference>
<evidence type="ECO:0000256" key="4">
    <source>
        <dbReference type="ARBA" id="ARBA00023004"/>
    </source>
</evidence>
<dbReference type="GO" id="GO:0046872">
    <property type="term" value="F:metal ion binding"/>
    <property type="evidence" value="ECO:0007669"/>
    <property type="project" value="UniProtKB-KW"/>
</dbReference>
<dbReference type="Gene3D" id="2.102.10.10">
    <property type="entry name" value="Rieske [2Fe-2S] iron-sulphur domain"/>
    <property type="match status" value="1"/>
</dbReference>
<keyword evidence="7" id="KW-0223">Dioxygenase</keyword>
<dbReference type="PROSITE" id="PS51296">
    <property type="entry name" value="RIESKE"/>
    <property type="match status" value="1"/>
</dbReference>
<proteinExistence type="predicted"/>
<comment type="caution">
    <text evidence="7">The sequence shown here is derived from an EMBL/GenBank/DDBJ whole genome shotgun (WGS) entry which is preliminary data.</text>
</comment>
<dbReference type="AlphaFoldDB" id="A0A5J5HR23"/>
<reference evidence="7 8" key="1">
    <citation type="submission" date="2019-09" db="EMBL/GenBank/DDBJ databases">
        <title>Whole genome sequences of isolates from the Mars Exploration Rovers.</title>
        <authorList>
            <person name="Seuylemezian A."/>
            <person name="Vaishampayan P."/>
        </authorList>
    </citation>
    <scope>NUCLEOTIDE SEQUENCE [LARGE SCALE GENOMIC DNA]</scope>
    <source>
        <strain evidence="7 8">MER_TA_151</strain>
    </source>
</reference>
<dbReference type="GO" id="GO:0051537">
    <property type="term" value="F:2 iron, 2 sulfur cluster binding"/>
    <property type="evidence" value="ECO:0007669"/>
    <property type="project" value="UniProtKB-KW"/>
</dbReference>
<dbReference type="Pfam" id="PF00355">
    <property type="entry name" value="Rieske"/>
    <property type="match status" value="1"/>
</dbReference>
<keyword evidence="3" id="KW-0560">Oxidoreductase</keyword>
<dbReference type="Gene3D" id="3.90.380.10">
    <property type="entry name" value="Naphthalene 1,2-dioxygenase Alpha Subunit, Chain A, domain 1"/>
    <property type="match status" value="1"/>
</dbReference>
<keyword evidence="1" id="KW-0001">2Fe-2S</keyword>
<dbReference type="SUPFAM" id="SSF50022">
    <property type="entry name" value="ISP domain"/>
    <property type="match status" value="1"/>
</dbReference>
<keyword evidence="8" id="KW-1185">Reference proteome</keyword>
<dbReference type="Pfam" id="PF19301">
    <property type="entry name" value="LigXa_C"/>
    <property type="match status" value="1"/>
</dbReference>
<evidence type="ECO:0000256" key="5">
    <source>
        <dbReference type="ARBA" id="ARBA00023014"/>
    </source>
</evidence>
<dbReference type="PANTHER" id="PTHR21266">
    <property type="entry name" value="IRON-SULFUR DOMAIN CONTAINING PROTEIN"/>
    <property type="match status" value="1"/>
</dbReference>
<feature type="domain" description="Rieske" evidence="6">
    <location>
        <begin position="27"/>
        <end position="134"/>
    </location>
</feature>
<evidence type="ECO:0000256" key="1">
    <source>
        <dbReference type="ARBA" id="ARBA00022714"/>
    </source>
</evidence>
<accession>A0A5J5HR23</accession>
<evidence type="ECO:0000256" key="2">
    <source>
        <dbReference type="ARBA" id="ARBA00022723"/>
    </source>
</evidence>
<dbReference type="GO" id="GO:0004497">
    <property type="term" value="F:monooxygenase activity"/>
    <property type="evidence" value="ECO:0007669"/>
    <property type="project" value="UniProtKB-ARBA"/>
</dbReference>
<dbReference type="InterPro" id="IPR036922">
    <property type="entry name" value="Rieske_2Fe-2S_sf"/>
</dbReference>
<dbReference type="InterPro" id="IPR050584">
    <property type="entry name" value="Cholesterol_7-desaturase"/>
</dbReference>
<sequence length="451" mass="51247">MLSKENNEMLTKTGPNTPMGKLFRRYWIPALISTELPKPNCTPVKIKLLGEELLAFRDTEGKVGIIDEFCPHRKVSLYFGRNEECGIRCVYHGWKFNVNGECVDMPSEPPSSNFKHKVHIKSYPCRERGGVIWTYMGPKELMPELPEIEWNLVPDSHRYMTRKIQFNNYFQAIEGGLDSSHISFLHRGAGGQGFMGLKKTAESKVANYLTQDTAPKFEVEKTDYGMLVGAYRHAEEGNLYYRITQFLLPWYTMIPPFEDTPRGAHAWVPMDDENVYTWNINWNPTRPLTEHEIKVLKSGRGIHMELIPGTLKAKQNKENDYLIDRELQASGQSYTGILGIQAQDSAVQESQGLIADRTQERLGSSDTAIITARRIMLKAAQDLQEGNTPPALSTETHRVRSASVVLPEGIPFQIGAKDVLILTDEDYIRAEETDKESLLHHNETDSMQDVK</sequence>
<organism evidence="7 8">
    <name type="scientific">Niallia endozanthoxylica</name>
    <dbReference type="NCBI Taxonomy" id="2036016"/>
    <lineage>
        <taxon>Bacteria</taxon>
        <taxon>Bacillati</taxon>
        <taxon>Bacillota</taxon>
        <taxon>Bacilli</taxon>
        <taxon>Bacillales</taxon>
        <taxon>Bacillaceae</taxon>
        <taxon>Niallia</taxon>
    </lineage>
</organism>
<evidence type="ECO:0000259" key="6">
    <source>
        <dbReference type="PROSITE" id="PS51296"/>
    </source>
</evidence>
<dbReference type="PANTHER" id="PTHR21266:SF59">
    <property type="entry name" value="BLR4922 PROTEIN"/>
    <property type="match status" value="1"/>
</dbReference>
<dbReference type="OrthoDB" id="9800776at2"/>
<dbReference type="SUPFAM" id="SSF55961">
    <property type="entry name" value="Bet v1-like"/>
    <property type="match status" value="1"/>
</dbReference>
<dbReference type="InterPro" id="IPR017941">
    <property type="entry name" value="Rieske_2Fe-2S"/>
</dbReference>
<dbReference type="CDD" id="cd08878">
    <property type="entry name" value="RHO_alpha_C_DMO-like"/>
    <property type="match status" value="1"/>
</dbReference>
<dbReference type="InterPro" id="IPR045623">
    <property type="entry name" value="LigXa_C"/>
</dbReference>
<protein>
    <submittedName>
        <fullName evidence="7">Aromatic ring-hydroxylating dioxygenase subunit alpha</fullName>
    </submittedName>
</protein>
<gene>
    <name evidence="7" type="ORF">F4V44_15765</name>
</gene>
<dbReference type="EMBL" id="VYKL01000024">
    <property type="protein sequence ID" value="KAA9022245.1"/>
    <property type="molecule type" value="Genomic_DNA"/>
</dbReference>
<dbReference type="GO" id="GO:0016705">
    <property type="term" value="F:oxidoreductase activity, acting on paired donors, with incorporation or reduction of molecular oxygen"/>
    <property type="evidence" value="ECO:0007669"/>
    <property type="project" value="UniProtKB-ARBA"/>
</dbReference>